<dbReference type="InterPro" id="IPR050527">
    <property type="entry name" value="Snail/Krueppel_Znf"/>
</dbReference>
<feature type="region of interest" description="Disordered" evidence="8">
    <location>
        <begin position="1"/>
        <end position="34"/>
    </location>
</feature>
<organism evidence="10 11">
    <name type="scientific">Ranatra chinensis</name>
    <dbReference type="NCBI Taxonomy" id="642074"/>
    <lineage>
        <taxon>Eukaryota</taxon>
        <taxon>Metazoa</taxon>
        <taxon>Ecdysozoa</taxon>
        <taxon>Arthropoda</taxon>
        <taxon>Hexapoda</taxon>
        <taxon>Insecta</taxon>
        <taxon>Pterygota</taxon>
        <taxon>Neoptera</taxon>
        <taxon>Paraneoptera</taxon>
        <taxon>Hemiptera</taxon>
        <taxon>Heteroptera</taxon>
        <taxon>Panheteroptera</taxon>
        <taxon>Nepomorpha</taxon>
        <taxon>Nepidae</taxon>
        <taxon>Ranatrinae</taxon>
        <taxon>Ranatra</taxon>
    </lineage>
</organism>
<evidence type="ECO:0000256" key="6">
    <source>
        <dbReference type="ARBA" id="ARBA00037948"/>
    </source>
</evidence>
<protein>
    <recommendedName>
        <fullName evidence="9">C2H2-type domain-containing protein</fullName>
    </recommendedName>
</protein>
<evidence type="ECO:0000256" key="3">
    <source>
        <dbReference type="ARBA" id="ARBA00022771"/>
    </source>
</evidence>
<evidence type="ECO:0000256" key="7">
    <source>
        <dbReference type="PROSITE-ProRule" id="PRU00042"/>
    </source>
</evidence>
<dbReference type="GO" id="GO:0008270">
    <property type="term" value="F:zinc ion binding"/>
    <property type="evidence" value="ECO:0007669"/>
    <property type="project" value="UniProtKB-KW"/>
</dbReference>
<evidence type="ECO:0000313" key="10">
    <source>
        <dbReference type="EMBL" id="KAL1115514.1"/>
    </source>
</evidence>
<keyword evidence="2" id="KW-0677">Repeat</keyword>
<dbReference type="PANTHER" id="PTHR24388">
    <property type="entry name" value="ZINC FINGER PROTEIN"/>
    <property type="match status" value="1"/>
</dbReference>
<proteinExistence type="inferred from homology"/>
<evidence type="ECO:0000256" key="5">
    <source>
        <dbReference type="ARBA" id="ARBA00023242"/>
    </source>
</evidence>
<evidence type="ECO:0000256" key="4">
    <source>
        <dbReference type="ARBA" id="ARBA00022833"/>
    </source>
</evidence>
<dbReference type="AlphaFoldDB" id="A0ABD0YHY9"/>
<evidence type="ECO:0000256" key="8">
    <source>
        <dbReference type="SAM" id="MobiDB-lite"/>
    </source>
</evidence>
<gene>
    <name evidence="10" type="ORF">AAG570_007543</name>
</gene>
<dbReference type="InterPro" id="IPR036236">
    <property type="entry name" value="Znf_C2H2_sf"/>
</dbReference>
<dbReference type="FunFam" id="3.30.160.60:FF:002319">
    <property type="entry name" value="Uncharacterized protein"/>
    <property type="match status" value="1"/>
</dbReference>
<reference evidence="10 11" key="1">
    <citation type="submission" date="2024-07" db="EMBL/GenBank/DDBJ databases">
        <title>Chromosome-level genome assembly of the water stick insect Ranatra chinensis (Heteroptera: Nepidae).</title>
        <authorList>
            <person name="Liu X."/>
        </authorList>
    </citation>
    <scope>NUCLEOTIDE SEQUENCE [LARGE SCALE GENOMIC DNA]</scope>
    <source>
        <strain evidence="10">Cailab_2021Rc</strain>
        <tissue evidence="10">Muscle</tissue>
    </source>
</reference>
<evidence type="ECO:0000256" key="2">
    <source>
        <dbReference type="ARBA" id="ARBA00022737"/>
    </source>
</evidence>
<sequence>MRRHMRRRHRGQTVCDETSRADNRKRGRSLSQPTLLKKRNRRILLCDQCDYQASRMSKLTRHKRRHTGEKPFLCDQCDYRASRKSTLTRHKRRHTGEKPFLCDQCDYRAGQRSTLRIHKRRHTGEKPCRVITEQAK</sequence>
<comment type="caution">
    <text evidence="10">The sequence shown here is derived from an EMBL/GenBank/DDBJ whole genome shotgun (WGS) entry which is preliminary data.</text>
</comment>
<dbReference type="PROSITE" id="PS50157">
    <property type="entry name" value="ZINC_FINGER_C2H2_2"/>
    <property type="match status" value="3"/>
</dbReference>
<keyword evidence="1" id="KW-0479">Metal-binding</keyword>
<keyword evidence="11" id="KW-1185">Reference proteome</keyword>
<dbReference type="SMART" id="SM00355">
    <property type="entry name" value="ZnF_C2H2"/>
    <property type="match status" value="3"/>
</dbReference>
<dbReference type="InterPro" id="IPR013087">
    <property type="entry name" value="Znf_C2H2_type"/>
</dbReference>
<dbReference type="FunFam" id="3.30.160.60:FF:000446">
    <property type="entry name" value="Zinc finger protein"/>
    <property type="match status" value="1"/>
</dbReference>
<dbReference type="EMBL" id="JBFDAA010000020">
    <property type="protein sequence ID" value="KAL1115514.1"/>
    <property type="molecule type" value="Genomic_DNA"/>
</dbReference>
<name>A0ABD0YHY9_9HEMI</name>
<evidence type="ECO:0000259" key="9">
    <source>
        <dbReference type="PROSITE" id="PS50157"/>
    </source>
</evidence>
<evidence type="ECO:0000313" key="11">
    <source>
        <dbReference type="Proteomes" id="UP001558652"/>
    </source>
</evidence>
<keyword evidence="5" id="KW-0539">Nucleus</keyword>
<comment type="similarity">
    <text evidence="6">Belongs to the snail C2H2-type zinc-finger protein family.</text>
</comment>
<keyword evidence="3 7" id="KW-0863">Zinc-finger</keyword>
<dbReference type="Pfam" id="PF00096">
    <property type="entry name" value="zf-C2H2"/>
    <property type="match status" value="1"/>
</dbReference>
<dbReference type="FunFam" id="3.30.160.60:FF:000882">
    <property type="entry name" value="Predicted gene, 21060"/>
    <property type="match status" value="1"/>
</dbReference>
<feature type="compositionally biased region" description="Basic residues" evidence="8">
    <location>
        <begin position="1"/>
        <end position="11"/>
    </location>
</feature>
<dbReference type="Proteomes" id="UP001558652">
    <property type="component" value="Unassembled WGS sequence"/>
</dbReference>
<dbReference type="GO" id="GO:0005634">
    <property type="term" value="C:nucleus"/>
    <property type="evidence" value="ECO:0007669"/>
    <property type="project" value="UniProtKB-ARBA"/>
</dbReference>
<dbReference type="Gene3D" id="3.30.160.60">
    <property type="entry name" value="Classic Zinc Finger"/>
    <property type="match status" value="3"/>
</dbReference>
<dbReference type="SUPFAM" id="SSF57667">
    <property type="entry name" value="beta-beta-alpha zinc fingers"/>
    <property type="match status" value="2"/>
</dbReference>
<feature type="domain" description="C2H2-type" evidence="9">
    <location>
        <begin position="100"/>
        <end position="127"/>
    </location>
</feature>
<feature type="domain" description="C2H2-type" evidence="9">
    <location>
        <begin position="44"/>
        <end position="71"/>
    </location>
</feature>
<dbReference type="PANTHER" id="PTHR24388:SF53">
    <property type="entry name" value="CHORION TRANSCRIPTION FACTOR CF2-RELATED"/>
    <property type="match status" value="1"/>
</dbReference>
<evidence type="ECO:0000256" key="1">
    <source>
        <dbReference type="ARBA" id="ARBA00022723"/>
    </source>
</evidence>
<accession>A0ABD0YHY9</accession>
<feature type="domain" description="C2H2-type" evidence="9">
    <location>
        <begin position="72"/>
        <end position="99"/>
    </location>
</feature>
<keyword evidence="4" id="KW-0862">Zinc</keyword>